<feature type="compositionally biased region" description="Basic and acidic residues" evidence="6">
    <location>
        <begin position="276"/>
        <end position="296"/>
    </location>
</feature>
<keyword evidence="2" id="KW-0963">Cytoplasm</keyword>
<dbReference type="SUPFAM" id="SSF48452">
    <property type="entry name" value="TPR-like"/>
    <property type="match status" value="2"/>
</dbReference>
<proteinExistence type="predicted"/>
<feature type="compositionally biased region" description="Basic and acidic residues" evidence="6">
    <location>
        <begin position="491"/>
        <end position="519"/>
    </location>
</feature>
<dbReference type="OrthoDB" id="5829758at2759"/>
<dbReference type="Pfam" id="PF23322">
    <property type="entry name" value="PPIase_AIP"/>
    <property type="match status" value="1"/>
</dbReference>
<feature type="region of interest" description="Disordered" evidence="6">
    <location>
        <begin position="276"/>
        <end position="341"/>
    </location>
</feature>
<evidence type="ECO:0000313" key="8">
    <source>
        <dbReference type="EMBL" id="KAG9338628.1"/>
    </source>
</evidence>
<dbReference type="SUPFAM" id="SSF54534">
    <property type="entry name" value="FKBP-like"/>
    <property type="match status" value="1"/>
</dbReference>
<evidence type="ECO:0000256" key="5">
    <source>
        <dbReference type="PROSITE-ProRule" id="PRU00339"/>
    </source>
</evidence>
<protein>
    <recommendedName>
        <fullName evidence="7">AIP/AIPL N-terminal FKBP-type PPIase domain-containing protein</fullName>
    </recommendedName>
</protein>
<comment type="caution">
    <text evidence="8">The sequence shown here is derived from an EMBL/GenBank/DDBJ whole genome shotgun (WGS) entry which is preliminary data.</text>
</comment>
<feature type="domain" description="AIP/AIPL N-terminal FKBP-type PPIase" evidence="7">
    <location>
        <begin position="11"/>
        <end position="82"/>
    </location>
</feature>
<evidence type="ECO:0000256" key="2">
    <source>
        <dbReference type="ARBA" id="ARBA00022490"/>
    </source>
</evidence>
<reference evidence="8" key="1">
    <citation type="thesis" date="2021" institute="BYU ScholarsArchive" country="Provo, UT, USA">
        <title>Applications of and Algorithms for Genome Assembly and Genomic Analyses with an Emphasis on Marine Teleosts.</title>
        <authorList>
            <person name="Pickett B.D."/>
        </authorList>
    </citation>
    <scope>NUCLEOTIDE SEQUENCE</scope>
    <source>
        <strain evidence="8">HI-2016</strain>
    </source>
</reference>
<dbReference type="SMART" id="SM00028">
    <property type="entry name" value="TPR"/>
    <property type="match status" value="4"/>
</dbReference>
<feature type="non-terminal residue" evidence="8">
    <location>
        <position position="1"/>
    </location>
</feature>
<dbReference type="PROSITE" id="PS50005">
    <property type="entry name" value="TPR"/>
    <property type="match status" value="1"/>
</dbReference>
<keyword evidence="3" id="KW-0677">Repeat</keyword>
<dbReference type="InterPro" id="IPR039663">
    <property type="entry name" value="AIP/AIPL1/TTC9"/>
</dbReference>
<keyword evidence="9" id="KW-1185">Reference proteome</keyword>
<dbReference type="AlphaFoldDB" id="A0A8T2NM18"/>
<dbReference type="PANTHER" id="PTHR11242:SF1">
    <property type="entry name" value="PPIASE FKBP-TYPE DOMAIN-CONTAINING PROTEIN"/>
    <property type="match status" value="1"/>
</dbReference>
<feature type="compositionally biased region" description="Polar residues" evidence="6">
    <location>
        <begin position="532"/>
        <end position="548"/>
    </location>
</feature>
<evidence type="ECO:0000256" key="6">
    <source>
        <dbReference type="SAM" id="MobiDB-lite"/>
    </source>
</evidence>
<evidence type="ECO:0000256" key="1">
    <source>
        <dbReference type="ARBA" id="ARBA00004496"/>
    </source>
</evidence>
<feature type="repeat" description="TPR" evidence="5">
    <location>
        <begin position="392"/>
        <end position="425"/>
    </location>
</feature>
<feature type="region of interest" description="Disordered" evidence="6">
    <location>
        <begin position="455"/>
        <end position="582"/>
    </location>
</feature>
<feature type="compositionally biased region" description="Low complexity" evidence="6">
    <location>
        <begin position="475"/>
        <end position="489"/>
    </location>
</feature>
<dbReference type="InterPro" id="IPR056277">
    <property type="entry name" value="PPIase_AIP"/>
</dbReference>
<evidence type="ECO:0000256" key="4">
    <source>
        <dbReference type="ARBA" id="ARBA00022803"/>
    </source>
</evidence>
<keyword evidence="4 5" id="KW-0802">TPR repeat</keyword>
<dbReference type="EMBL" id="JAFBMS010000063">
    <property type="protein sequence ID" value="KAG9338628.1"/>
    <property type="molecule type" value="Genomic_DNA"/>
</dbReference>
<gene>
    <name evidence="8" type="ORF">JZ751_025466</name>
</gene>
<organism evidence="8 9">
    <name type="scientific">Albula glossodonta</name>
    <name type="common">roundjaw bonefish</name>
    <dbReference type="NCBI Taxonomy" id="121402"/>
    <lineage>
        <taxon>Eukaryota</taxon>
        <taxon>Metazoa</taxon>
        <taxon>Chordata</taxon>
        <taxon>Craniata</taxon>
        <taxon>Vertebrata</taxon>
        <taxon>Euteleostomi</taxon>
        <taxon>Actinopterygii</taxon>
        <taxon>Neopterygii</taxon>
        <taxon>Teleostei</taxon>
        <taxon>Albuliformes</taxon>
        <taxon>Albulidae</taxon>
        <taxon>Albula</taxon>
    </lineage>
</organism>
<evidence type="ECO:0000313" key="9">
    <source>
        <dbReference type="Proteomes" id="UP000824540"/>
    </source>
</evidence>
<sequence>NTLSSIPCIHCKSPLSPTPPPLPQKLVFHFQTLKDNFERTVIDDSRKGKQPVEIFVAKMFKMEIWEVLLTSMRVGEVAEFWCDATVGDPFSYKRESWMMDKDEKLKAVPSLHLQGNALVKQARFREAASKYQEAILLLKTVQSREMPGHEDYIKLDRLITPLVLNYCQCMLELEEYYKVLEQTTELIDKHKGAQLFLPTDPGPAPLYNVKAYYKRAKAHTAVWNEKEARKDFLMVANLDVTLAPLVNKELKHLAERMREQYWEEKNSYWGILEEKDSEKKEEREEGTGGTREKEEESANSTEQDPQQTRDEREGAVPIPEAANQEVAGSQATNQSVPPVTEGKDWQQMLRMIPPLQDQGNVLFKEKRYQEAVEKYKEAIQYIDFLQTSVNNLKALYQRGRAHASLHHESEARRDFNRVVKLDPKFKPIIQMELRKMGESIRAKQIQEKKTYWTVSEEKRRAGKKQRKVENSQGVKPGKGAKGPATGPKGKPSREVGEEKAASAENMERTEMLRDEKAVRDSLVGDDAATGKTLAQSSIVNDGPTSTDHSGAKMEVAVVNITPDKPEKDSTGPIKAEASENAL</sequence>
<evidence type="ECO:0000256" key="3">
    <source>
        <dbReference type="ARBA" id="ARBA00022737"/>
    </source>
</evidence>
<dbReference type="PANTHER" id="PTHR11242">
    <property type="entry name" value="ARYL HYDROCARBON RECEPTOR INTERACTING PROTEIN RELATED"/>
    <property type="match status" value="1"/>
</dbReference>
<dbReference type="FunFam" id="1.25.40.10:FF:000052">
    <property type="entry name" value="Aryl-hydrocarbon-interacting protein-like 1"/>
    <property type="match status" value="1"/>
</dbReference>
<evidence type="ECO:0000259" key="7">
    <source>
        <dbReference type="Pfam" id="PF23322"/>
    </source>
</evidence>
<feature type="non-terminal residue" evidence="8">
    <location>
        <position position="582"/>
    </location>
</feature>
<name>A0A8T2NM18_9TELE</name>
<feature type="compositionally biased region" description="Polar residues" evidence="6">
    <location>
        <begin position="326"/>
        <end position="337"/>
    </location>
</feature>
<accession>A0A8T2NM18</accession>
<dbReference type="Gene3D" id="1.25.40.10">
    <property type="entry name" value="Tetratricopeptide repeat domain"/>
    <property type="match status" value="3"/>
</dbReference>
<dbReference type="Proteomes" id="UP000824540">
    <property type="component" value="Unassembled WGS sequence"/>
</dbReference>
<dbReference type="InterPro" id="IPR019734">
    <property type="entry name" value="TPR_rpt"/>
</dbReference>
<comment type="subcellular location">
    <subcellularLocation>
        <location evidence="1">Cytoplasm</location>
    </subcellularLocation>
</comment>
<dbReference type="InterPro" id="IPR011990">
    <property type="entry name" value="TPR-like_helical_dom_sf"/>
</dbReference>
<dbReference type="GO" id="GO:0005737">
    <property type="term" value="C:cytoplasm"/>
    <property type="evidence" value="ECO:0007669"/>
    <property type="project" value="UniProtKB-SubCell"/>
</dbReference>